<keyword evidence="3" id="KW-1185">Reference proteome</keyword>
<feature type="region of interest" description="Disordered" evidence="1">
    <location>
        <begin position="138"/>
        <end position="177"/>
    </location>
</feature>
<accession>A0A4C1YFI3</accession>
<proteinExistence type="predicted"/>
<evidence type="ECO:0000313" key="3">
    <source>
        <dbReference type="Proteomes" id="UP000299102"/>
    </source>
</evidence>
<dbReference type="Proteomes" id="UP000299102">
    <property type="component" value="Unassembled WGS sequence"/>
</dbReference>
<name>A0A4C1YFI3_EUMVA</name>
<organism evidence="2 3">
    <name type="scientific">Eumeta variegata</name>
    <name type="common">Bagworm moth</name>
    <name type="synonym">Eumeta japonica</name>
    <dbReference type="NCBI Taxonomy" id="151549"/>
    <lineage>
        <taxon>Eukaryota</taxon>
        <taxon>Metazoa</taxon>
        <taxon>Ecdysozoa</taxon>
        <taxon>Arthropoda</taxon>
        <taxon>Hexapoda</taxon>
        <taxon>Insecta</taxon>
        <taxon>Pterygota</taxon>
        <taxon>Neoptera</taxon>
        <taxon>Endopterygota</taxon>
        <taxon>Lepidoptera</taxon>
        <taxon>Glossata</taxon>
        <taxon>Ditrysia</taxon>
        <taxon>Tineoidea</taxon>
        <taxon>Psychidae</taxon>
        <taxon>Oiketicinae</taxon>
        <taxon>Eumeta</taxon>
    </lineage>
</organism>
<dbReference type="EMBL" id="BGZK01001224">
    <property type="protein sequence ID" value="GBP74818.1"/>
    <property type="molecule type" value="Genomic_DNA"/>
</dbReference>
<sequence length="177" mass="20228">MNQTRTELIRCALPILGIGIKVRYTGDDFLNFKDNRPILRRVSKLGLGDRISVLRFKYVISYFSIYDPDRYQTLVRLIDLQDLKGRDINCNKRAPRQAAAPAAGRARADLWPALRNINYCGAGDETAKNLYTDRNRVGKLFKREPRRQPASRSPKRRPELGDSGGVGGFKRIIHNKK</sequence>
<gene>
    <name evidence="2" type="ORF">EVAR_55088_1</name>
</gene>
<reference evidence="2 3" key="1">
    <citation type="journal article" date="2019" name="Commun. Biol.">
        <title>The bagworm genome reveals a unique fibroin gene that provides high tensile strength.</title>
        <authorList>
            <person name="Kono N."/>
            <person name="Nakamura H."/>
            <person name="Ohtoshi R."/>
            <person name="Tomita M."/>
            <person name="Numata K."/>
            <person name="Arakawa K."/>
        </authorList>
    </citation>
    <scope>NUCLEOTIDE SEQUENCE [LARGE SCALE GENOMIC DNA]</scope>
</reference>
<comment type="caution">
    <text evidence="2">The sequence shown here is derived from an EMBL/GenBank/DDBJ whole genome shotgun (WGS) entry which is preliminary data.</text>
</comment>
<feature type="compositionally biased region" description="Basic and acidic residues" evidence="1">
    <location>
        <begin position="138"/>
        <end position="147"/>
    </location>
</feature>
<protein>
    <submittedName>
        <fullName evidence="2">Uncharacterized protein</fullName>
    </submittedName>
</protein>
<evidence type="ECO:0000313" key="2">
    <source>
        <dbReference type="EMBL" id="GBP74818.1"/>
    </source>
</evidence>
<evidence type="ECO:0000256" key="1">
    <source>
        <dbReference type="SAM" id="MobiDB-lite"/>
    </source>
</evidence>
<dbReference type="AlphaFoldDB" id="A0A4C1YFI3"/>